<sequence>MCSDAISFSRSSNLVPIFAVAVHFANGQACELSRVGVGPDTAQSMRMNQRDYLRTLRQSCVVDDSLAGDAVRLSRSSKNCPATWAITCLDHFNCNDILDDVSVSLKTGLASLGFEDIIVANASACLNFVPDCIERQHLVLNANLMNRTWANLLPRTAVLVNLEQLILCSQPKALVAAQIAAQDQQGDEAVVVAGKLAREAALVMPPRRALLGVTVDDYRAFVALDPIGASYPWLEYSYQNADLAKRAGRHCNFLKPIGVSTQPMERNFSFRGNVDFIHIGGITITRRARVLAILENAGWRSVIAEGYFHQARDNILGQATVGINIHRHQRRRIVEVLRLLTYATHGMLIVSEFDRGVDGVSCEIGDMLLESELQNAVFFSSYSLLASCASALLQFNTPAINATKRLATNVARLVDSRQERKLLAPALLSLFPYCNFYGY</sequence>
<organism evidence="1 2">
    <name type="scientific">Pelagomonas calceolata</name>
    <dbReference type="NCBI Taxonomy" id="35677"/>
    <lineage>
        <taxon>Eukaryota</taxon>
        <taxon>Sar</taxon>
        <taxon>Stramenopiles</taxon>
        <taxon>Ochrophyta</taxon>
        <taxon>Pelagophyceae</taxon>
        <taxon>Pelagomonadales</taxon>
        <taxon>Pelagomonadaceae</taxon>
        <taxon>Pelagomonas</taxon>
    </lineage>
</organism>
<protein>
    <submittedName>
        <fullName evidence="1">Uncharacterized protein</fullName>
    </submittedName>
</protein>
<dbReference type="OrthoDB" id="10609843at2759"/>
<keyword evidence="2" id="KW-1185">Reference proteome</keyword>
<reference evidence="1" key="1">
    <citation type="submission" date="2021-11" db="EMBL/GenBank/DDBJ databases">
        <authorList>
            <consortium name="Genoscope - CEA"/>
            <person name="William W."/>
        </authorList>
    </citation>
    <scope>NUCLEOTIDE SEQUENCE</scope>
</reference>
<gene>
    <name evidence="1" type="ORF">PECAL_5P09300</name>
</gene>
<proteinExistence type="predicted"/>
<evidence type="ECO:0000313" key="1">
    <source>
        <dbReference type="EMBL" id="CAH0376356.1"/>
    </source>
</evidence>
<comment type="caution">
    <text evidence="1">The sequence shown here is derived from an EMBL/GenBank/DDBJ whole genome shotgun (WGS) entry which is preliminary data.</text>
</comment>
<name>A0A8J2ST40_9STRA</name>
<dbReference type="EMBL" id="CAKKNE010000005">
    <property type="protein sequence ID" value="CAH0376356.1"/>
    <property type="molecule type" value="Genomic_DNA"/>
</dbReference>
<dbReference type="AlphaFoldDB" id="A0A8J2ST40"/>
<evidence type="ECO:0000313" key="2">
    <source>
        <dbReference type="Proteomes" id="UP000789595"/>
    </source>
</evidence>
<dbReference type="Proteomes" id="UP000789595">
    <property type="component" value="Unassembled WGS sequence"/>
</dbReference>
<accession>A0A8J2ST40</accession>